<dbReference type="Pfam" id="PF01938">
    <property type="entry name" value="TRAM"/>
    <property type="match status" value="1"/>
</dbReference>
<dbReference type="AlphaFoldDB" id="A0AAD4AKW0"/>
<dbReference type="Gene3D" id="2.40.50.140">
    <property type="entry name" value="Nucleic acid-binding proteins"/>
    <property type="match status" value="1"/>
</dbReference>
<comment type="similarity">
    <text evidence="9">Belongs to the class I-like SAM-binding methyltransferase superfamily. RNA M5U methyltransferase family. RlmD subfamily.</text>
</comment>
<feature type="binding site" evidence="9 10">
    <location>
        <position position="320"/>
    </location>
    <ligand>
        <name>S-adenosyl-L-methionine</name>
        <dbReference type="ChEBI" id="CHEBI:59789"/>
    </ligand>
</feature>
<dbReference type="InterPro" id="IPR010280">
    <property type="entry name" value="U5_MeTrfase_fam"/>
</dbReference>
<dbReference type="SUPFAM" id="SSF53335">
    <property type="entry name" value="S-adenosyl-L-methionine-dependent methyltransferases"/>
    <property type="match status" value="1"/>
</dbReference>
<keyword evidence="5 9" id="KW-0949">S-adenosyl-L-methionine</keyword>
<dbReference type="Gene3D" id="3.40.50.150">
    <property type="entry name" value="Vaccinia Virus protein VP39"/>
    <property type="match status" value="1"/>
</dbReference>
<feature type="active site" description="Nucleophile" evidence="9 10">
    <location>
        <position position="394"/>
    </location>
</feature>
<feature type="binding site" evidence="9 10">
    <location>
        <position position="299"/>
    </location>
    <ligand>
        <name>S-adenosyl-L-methionine</name>
        <dbReference type="ChEBI" id="CHEBI:59789"/>
    </ligand>
</feature>
<feature type="binding site" evidence="9 10">
    <location>
        <position position="270"/>
    </location>
    <ligand>
        <name>S-adenosyl-L-methionine</name>
        <dbReference type="ChEBI" id="CHEBI:59789"/>
    </ligand>
</feature>
<evidence type="ECO:0000256" key="5">
    <source>
        <dbReference type="ARBA" id="ARBA00022691"/>
    </source>
</evidence>
<evidence type="ECO:0000256" key="2">
    <source>
        <dbReference type="ARBA" id="ARBA00022552"/>
    </source>
</evidence>
<dbReference type="GO" id="GO:0070475">
    <property type="term" value="P:rRNA base methylation"/>
    <property type="evidence" value="ECO:0007669"/>
    <property type="project" value="TreeGrafter"/>
</dbReference>
<dbReference type="RefSeq" id="WP_010362216.1">
    <property type="nucleotide sequence ID" value="NZ_AHBZ03000014.1"/>
</dbReference>
<dbReference type="InterPro" id="IPR029063">
    <property type="entry name" value="SAM-dependent_MTases_sf"/>
</dbReference>
<reference evidence="13" key="2">
    <citation type="submission" date="2015-03" db="EMBL/GenBank/DDBJ databases">
        <title>Genome sequence of Pseudoalteromonas citrea.</title>
        <authorList>
            <person name="Xie B.-B."/>
            <person name="Rong J.-C."/>
            <person name="Qin Q.-L."/>
            <person name="Zhang Y.-Z."/>
        </authorList>
    </citation>
    <scope>NUCLEOTIDE SEQUENCE</scope>
    <source>
        <strain evidence="13">DSM 8771</strain>
    </source>
</reference>
<dbReference type="CDD" id="cd02440">
    <property type="entry name" value="AdoMet_MTases"/>
    <property type="match status" value="1"/>
</dbReference>
<dbReference type="InterPro" id="IPR030390">
    <property type="entry name" value="MeTrfase_TrmA_AS"/>
</dbReference>
<feature type="binding site" evidence="9 10">
    <location>
        <position position="368"/>
    </location>
    <ligand>
        <name>S-adenosyl-L-methionine</name>
        <dbReference type="ChEBI" id="CHEBI:59789"/>
    </ligand>
</feature>
<accession>A0AAD4AKW0</accession>
<evidence type="ECO:0000256" key="7">
    <source>
        <dbReference type="ARBA" id="ARBA00023004"/>
    </source>
</evidence>
<keyword evidence="8 9" id="KW-0411">Iron-sulfur</keyword>
<dbReference type="PANTHER" id="PTHR11061:SF49">
    <property type="entry name" value="23S RRNA (URACIL(1939)-C(5))-METHYLTRANSFERASE RLMD"/>
    <property type="match status" value="1"/>
</dbReference>
<evidence type="ECO:0000256" key="8">
    <source>
        <dbReference type="ARBA" id="ARBA00023014"/>
    </source>
</evidence>
<comment type="function">
    <text evidence="9">Catalyzes the formation of 5-methyl-uridine at position 1939 (m5U1939) in 23S rRNA.</text>
</comment>
<keyword evidence="7 9" id="KW-0408">Iron</keyword>
<feature type="binding site" evidence="9">
    <location>
        <position position="304"/>
    </location>
    <ligand>
        <name>S-adenosyl-L-methionine</name>
        <dbReference type="ChEBI" id="CHEBI:59789"/>
    </ligand>
</feature>
<feature type="binding site" evidence="9">
    <location>
        <position position="87"/>
    </location>
    <ligand>
        <name>[4Fe-4S] cluster</name>
        <dbReference type="ChEBI" id="CHEBI:49883"/>
    </ligand>
</feature>
<feature type="binding site" evidence="9">
    <location>
        <position position="169"/>
    </location>
    <ligand>
        <name>[4Fe-4S] cluster</name>
        <dbReference type="ChEBI" id="CHEBI:49883"/>
    </ligand>
</feature>
<evidence type="ECO:0000256" key="10">
    <source>
        <dbReference type="PROSITE-ProRule" id="PRU01024"/>
    </source>
</evidence>
<feature type="binding site" evidence="9">
    <location>
        <position position="81"/>
    </location>
    <ligand>
        <name>[4Fe-4S] cluster</name>
        <dbReference type="ChEBI" id="CHEBI:49883"/>
    </ligand>
</feature>
<dbReference type="Proteomes" id="UP000016487">
    <property type="component" value="Unassembled WGS sequence"/>
</dbReference>
<feature type="binding site" evidence="9">
    <location>
        <position position="90"/>
    </location>
    <ligand>
        <name>[4Fe-4S] cluster</name>
        <dbReference type="ChEBI" id="CHEBI:49883"/>
    </ligand>
</feature>
<dbReference type="SUPFAM" id="SSF50249">
    <property type="entry name" value="Nucleic acid-binding proteins"/>
    <property type="match status" value="1"/>
</dbReference>
<evidence type="ECO:0000256" key="9">
    <source>
        <dbReference type="HAMAP-Rule" id="MF_01010"/>
    </source>
</evidence>
<dbReference type="GO" id="GO:0070041">
    <property type="term" value="F:rRNA (uridine-C5-)-methyltransferase activity"/>
    <property type="evidence" value="ECO:0007669"/>
    <property type="project" value="UniProtKB-UniRule"/>
</dbReference>
<sequence length="437" mass="49077">MAQIFRAKKRAVDKQAIEVKIHSLDHQGRGVASYQGKVCFVDGGLANEQVKAQITHNKAKLIEARMIKVVTASSERVAPFCQHNDFCGGCQMQHLALSAQLQHKQQAVDKLFQKFAQQQVLNWQSAIESESTHYRRSARIASFYDKTAQSLKLGFRGFKSKKIVEVTECQVLSRQFKDVFVQLRQLLNSRSGFRSITHIQLCDADNGQFVLLRHTKAISVSDKSYLAEHSKVFGWHLIWDEGEGSSDLAVLPYYSAEGVRFEFTLDNFVQVNADVNVAMLAQASNWLALSEDDVVLDLFCGIGNFSLLFAKQATSVIGVEGSASSVAMAKQNAHTNQIENVEFHCFDLTQDMTQANWFNPQARVLVLDPSRTGAYDILEQMPLAQFEKVLYVSCDPVTLARDSKLLIEAGFSIEKIGLMNMFPHTGHIETMVLFQRR</sequence>
<evidence type="ECO:0000256" key="6">
    <source>
        <dbReference type="ARBA" id="ARBA00022723"/>
    </source>
</evidence>
<dbReference type="GO" id="GO:0051539">
    <property type="term" value="F:4 iron, 4 sulfur cluster binding"/>
    <property type="evidence" value="ECO:0007669"/>
    <property type="project" value="UniProtKB-KW"/>
</dbReference>
<reference evidence="13" key="1">
    <citation type="journal article" date="2012" name="J. Bacteriol.">
        <title>Genome sequences of type strains of seven species of the marine bacterium Pseudoalteromonas.</title>
        <authorList>
            <person name="Xie B.B."/>
            <person name="Shu Y.L."/>
            <person name="Qin Q.L."/>
            <person name="Rong J.C."/>
            <person name="Zhang X.Y."/>
            <person name="Chen X.L."/>
            <person name="Shi M."/>
            <person name="He H.L."/>
            <person name="Zhou B.C."/>
            <person name="Zhang Y.Z."/>
        </authorList>
    </citation>
    <scope>NUCLEOTIDE SEQUENCE</scope>
    <source>
        <strain evidence="13">DSM 8771</strain>
    </source>
</reference>
<feature type="active site" evidence="11">
    <location>
        <position position="394"/>
    </location>
</feature>
<comment type="catalytic activity">
    <reaction evidence="9">
        <text>uridine(1939) in 23S rRNA + S-adenosyl-L-methionine = 5-methyluridine(1939) in 23S rRNA + S-adenosyl-L-homocysteine + H(+)</text>
        <dbReference type="Rhea" id="RHEA:42908"/>
        <dbReference type="Rhea" id="RHEA-COMP:10278"/>
        <dbReference type="Rhea" id="RHEA-COMP:10279"/>
        <dbReference type="ChEBI" id="CHEBI:15378"/>
        <dbReference type="ChEBI" id="CHEBI:57856"/>
        <dbReference type="ChEBI" id="CHEBI:59789"/>
        <dbReference type="ChEBI" id="CHEBI:65315"/>
        <dbReference type="ChEBI" id="CHEBI:74447"/>
        <dbReference type="EC" id="2.1.1.190"/>
    </reaction>
</comment>
<dbReference type="EC" id="2.1.1.190" evidence="9"/>
<dbReference type="PROSITE" id="PS50926">
    <property type="entry name" value="TRAM"/>
    <property type="match status" value="1"/>
</dbReference>
<dbReference type="NCBIfam" id="NF009639">
    <property type="entry name" value="PRK13168.1"/>
    <property type="match status" value="1"/>
</dbReference>
<keyword evidence="4 9" id="KW-0808">Transferase</keyword>
<dbReference type="NCBIfam" id="TIGR00479">
    <property type="entry name" value="rumA"/>
    <property type="match status" value="1"/>
</dbReference>
<dbReference type="FunFam" id="2.40.50.140:FF:000097">
    <property type="entry name" value="23S rRNA (uracil(1939)-C(5))-methyltransferase RlmD"/>
    <property type="match status" value="1"/>
</dbReference>
<dbReference type="InterPro" id="IPR012340">
    <property type="entry name" value="NA-bd_OB-fold"/>
</dbReference>
<evidence type="ECO:0000256" key="1">
    <source>
        <dbReference type="ARBA" id="ARBA00022485"/>
    </source>
</evidence>
<feature type="domain" description="TRAM" evidence="12">
    <location>
        <begin position="9"/>
        <end position="68"/>
    </location>
</feature>
<feature type="binding site" evidence="9">
    <location>
        <position position="347"/>
    </location>
    <ligand>
        <name>S-adenosyl-L-methionine</name>
        <dbReference type="ChEBI" id="CHEBI:59789"/>
    </ligand>
</feature>
<dbReference type="Gene3D" id="2.40.50.1070">
    <property type="match status" value="1"/>
</dbReference>
<name>A0AAD4AKW0_9GAMM</name>
<dbReference type="EMBL" id="AHBZ03000014">
    <property type="protein sequence ID" value="KAF7774208.1"/>
    <property type="molecule type" value="Genomic_DNA"/>
</dbReference>
<keyword evidence="3 9" id="KW-0489">Methyltransferase</keyword>
<evidence type="ECO:0000259" key="12">
    <source>
        <dbReference type="PROSITE" id="PS50926"/>
    </source>
</evidence>
<proteinExistence type="inferred from homology"/>
<dbReference type="PROSITE" id="PS51687">
    <property type="entry name" value="SAM_MT_RNA_M5U"/>
    <property type="match status" value="1"/>
</dbReference>
<evidence type="ECO:0000313" key="14">
    <source>
        <dbReference type="Proteomes" id="UP000016487"/>
    </source>
</evidence>
<comment type="caution">
    <text evidence="13">The sequence shown here is derived from an EMBL/GenBank/DDBJ whole genome shotgun (WGS) entry which is preliminary data.</text>
</comment>
<evidence type="ECO:0000256" key="3">
    <source>
        <dbReference type="ARBA" id="ARBA00022603"/>
    </source>
</evidence>
<dbReference type="HAMAP" id="MF_01010">
    <property type="entry name" value="23SrRNA_methyltr_RlmD"/>
    <property type="match status" value="1"/>
</dbReference>
<keyword evidence="2 9" id="KW-0698">rRNA processing</keyword>
<dbReference type="GO" id="GO:0003723">
    <property type="term" value="F:RNA binding"/>
    <property type="evidence" value="ECO:0007669"/>
    <property type="project" value="InterPro"/>
</dbReference>
<dbReference type="InterPro" id="IPR002792">
    <property type="entry name" value="TRAM_dom"/>
</dbReference>
<evidence type="ECO:0000256" key="4">
    <source>
        <dbReference type="ARBA" id="ARBA00022679"/>
    </source>
</evidence>
<gene>
    <name evidence="13" type="primary">rumA</name>
    <name evidence="9" type="synonym">rlmD</name>
    <name evidence="13" type="ORF">PCIT_a0612</name>
</gene>
<dbReference type="PANTHER" id="PTHR11061">
    <property type="entry name" value="RNA M5U METHYLTRANSFERASE"/>
    <property type="match status" value="1"/>
</dbReference>
<keyword evidence="1 9" id="KW-0004">4Fe-4S</keyword>
<protein>
    <recommendedName>
        <fullName evidence="9">23S rRNA (uracil(1939)-C(5))-methyltransferase RlmD</fullName>
        <ecNumber evidence="9">2.1.1.190</ecNumber>
    </recommendedName>
    <alternativeName>
        <fullName evidence="9">23S rRNA(m5U1939)-methyltransferase</fullName>
    </alternativeName>
</protein>
<organism evidence="13 14">
    <name type="scientific">Pseudoalteromonas citrea</name>
    <dbReference type="NCBI Taxonomy" id="43655"/>
    <lineage>
        <taxon>Bacteria</taxon>
        <taxon>Pseudomonadati</taxon>
        <taxon>Pseudomonadota</taxon>
        <taxon>Gammaproteobacteria</taxon>
        <taxon>Alteromonadales</taxon>
        <taxon>Pseudoalteromonadaceae</taxon>
        <taxon>Pseudoalteromonas</taxon>
    </lineage>
</organism>
<dbReference type="InterPro" id="IPR030391">
    <property type="entry name" value="MeTrfase_TrmA_CS"/>
</dbReference>
<dbReference type="PROSITE" id="PS01231">
    <property type="entry name" value="TRMA_2"/>
    <property type="match status" value="1"/>
</dbReference>
<keyword evidence="6 9" id="KW-0479">Metal-binding</keyword>
<dbReference type="InterPro" id="IPR001566">
    <property type="entry name" value="23S_rRNA_MeTrfase_RlmD"/>
</dbReference>
<dbReference type="Pfam" id="PF05958">
    <property type="entry name" value="tRNA_U5-meth_tr"/>
    <property type="match status" value="1"/>
</dbReference>
<dbReference type="GO" id="GO:0005506">
    <property type="term" value="F:iron ion binding"/>
    <property type="evidence" value="ECO:0007669"/>
    <property type="project" value="UniProtKB-UniRule"/>
</dbReference>
<evidence type="ECO:0000313" key="13">
    <source>
        <dbReference type="EMBL" id="KAF7774208.1"/>
    </source>
</evidence>
<dbReference type="PROSITE" id="PS01230">
    <property type="entry name" value="TRMA_1"/>
    <property type="match status" value="1"/>
</dbReference>
<evidence type="ECO:0000256" key="11">
    <source>
        <dbReference type="PROSITE-ProRule" id="PRU10015"/>
    </source>
</evidence>